<reference evidence="1" key="1">
    <citation type="journal article" date="2021" name="Sci. Adv.">
        <title>The American lobster genome reveals insights on longevity, neural, and immune adaptations.</title>
        <authorList>
            <person name="Polinski J.M."/>
            <person name="Zimin A.V."/>
            <person name="Clark K.F."/>
            <person name="Kohn A.B."/>
            <person name="Sadowski N."/>
            <person name="Timp W."/>
            <person name="Ptitsyn A."/>
            <person name="Khanna P."/>
            <person name="Romanova D.Y."/>
            <person name="Williams P."/>
            <person name="Greenwood S.J."/>
            <person name="Moroz L.L."/>
            <person name="Walt D.R."/>
            <person name="Bodnar A.G."/>
        </authorList>
    </citation>
    <scope>NUCLEOTIDE SEQUENCE</scope>
    <source>
        <strain evidence="1">GMGI-L3</strain>
    </source>
</reference>
<keyword evidence="2" id="KW-1185">Reference proteome</keyword>
<dbReference type="AlphaFoldDB" id="A0A8J5N7G8"/>
<dbReference type="PANTHER" id="PTHR46289:SF14">
    <property type="entry name" value="DUF4371 DOMAIN-CONTAINING PROTEIN"/>
    <property type="match status" value="1"/>
</dbReference>
<evidence type="ECO:0000313" key="2">
    <source>
        <dbReference type="Proteomes" id="UP000747542"/>
    </source>
</evidence>
<evidence type="ECO:0000313" key="1">
    <source>
        <dbReference type="EMBL" id="KAG7174504.1"/>
    </source>
</evidence>
<dbReference type="InterPro" id="IPR052958">
    <property type="entry name" value="IFN-induced_PKR_regulator"/>
</dbReference>
<dbReference type="EMBL" id="JAHLQT010007588">
    <property type="protein sequence ID" value="KAG7174504.1"/>
    <property type="molecule type" value="Genomic_DNA"/>
</dbReference>
<sequence>MAGPCKGVGAKIKADYPLAKYFQCAAHKLNLCLVSTCSQQSIRNIMDTLWKLARFFSFSPKCKNLLGNKVREFCPRSKREKLLDICVTRWIGSIDANEGFLDLAEPVLDTLETIANNHSGIWNSDSTAKANGLYHTIVTFQFIFAATFLGEG</sequence>
<name>A0A8J5N7G8_HOMAM</name>
<gene>
    <name evidence="1" type="primary">Thap12-L7</name>
    <name evidence="1" type="ORF">Hamer_G016402</name>
</gene>
<comment type="caution">
    <text evidence="1">The sequence shown here is derived from an EMBL/GenBank/DDBJ whole genome shotgun (WGS) entry which is preliminary data.</text>
</comment>
<organism evidence="1 2">
    <name type="scientific">Homarus americanus</name>
    <name type="common">American lobster</name>
    <dbReference type="NCBI Taxonomy" id="6706"/>
    <lineage>
        <taxon>Eukaryota</taxon>
        <taxon>Metazoa</taxon>
        <taxon>Ecdysozoa</taxon>
        <taxon>Arthropoda</taxon>
        <taxon>Crustacea</taxon>
        <taxon>Multicrustacea</taxon>
        <taxon>Malacostraca</taxon>
        <taxon>Eumalacostraca</taxon>
        <taxon>Eucarida</taxon>
        <taxon>Decapoda</taxon>
        <taxon>Pleocyemata</taxon>
        <taxon>Astacidea</taxon>
        <taxon>Nephropoidea</taxon>
        <taxon>Nephropidae</taxon>
        <taxon>Homarus</taxon>
    </lineage>
</organism>
<accession>A0A8J5N7G8</accession>
<dbReference type="PANTHER" id="PTHR46289">
    <property type="entry name" value="52 KDA REPRESSOR OF THE INHIBITOR OF THE PROTEIN KINASE-LIKE PROTEIN-RELATED"/>
    <property type="match status" value="1"/>
</dbReference>
<protein>
    <submittedName>
        <fullName evidence="1">52 kDa repressor of the inhibitor of the protein kinase-like 7</fullName>
    </submittedName>
</protein>
<dbReference type="Proteomes" id="UP000747542">
    <property type="component" value="Unassembled WGS sequence"/>
</dbReference>
<proteinExistence type="predicted"/>